<reference evidence="10 11" key="2">
    <citation type="journal article" date="2014" name="BMC Genomics">
        <title>An improved genome of the model marine alga Ostreococcus tauri unfolds by assessing Illumina de novo assemblies.</title>
        <authorList>
            <person name="Blanc-Mathieu R."/>
            <person name="Verhelst B."/>
            <person name="Derelle E."/>
            <person name="Rombauts S."/>
            <person name="Bouget F.Y."/>
            <person name="Carre I."/>
            <person name="Chateau A."/>
            <person name="Eyre-Walker A."/>
            <person name="Grimsley N."/>
            <person name="Moreau H."/>
            <person name="Piegu B."/>
            <person name="Rivals E."/>
            <person name="Schackwitz W."/>
            <person name="Van de Peer Y."/>
            <person name="Piganeau G."/>
        </authorList>
    </citation>
    <scope>NUCLEOTIDE SEQUENCE [LARGE SCALE GENOMIC DNA]</scope>
    <source>
        <strain evidence="11">OTTH 0595 / CCAP 157/2 / RCC745</strain>
    </source>
</reference>
<comment type="similarity">
    <text evidence="1">Belongs to the peroxidase family. Ligninase subfamily.</text>
</comment>
<keyword evidence="7" id="KW-0479">Metal-binding</keyword>
<evidence type="ECO:0000256" key="2">
    <source>
        <dbReference type="ARBA" id="ARBA00006873"/>
    </source>
</evidence>
<keyword evidence="7" id="KW-0408">Iron</keyword>
<keyword evidence="10" id="KW-0575">Peroxidase</keyword>
<feature type="binding site" evidence="7">
    <location>
        <position position="59"/>
    </location>
    <ligand>
        <name>Ca(2+)</name>
        <dbReference type="ChEBI" id="CHEBI:29108"/>
        <label>1</label>
    </ligand>
</feature>
<evidence type="ECO:0000256" key="7">
    <source>
        <dbReference type="PIRSR" id="PIRSR601621-2"/>
    </source>
</evidence>
<dbReference type="Gene3D" id="1.10.420.10">
    <property type="entry name" value="Peroxidase, domain 2"/>
    <property type="match status" value="1"/>
</dbReference>
<comment type="cofactor">
    <cofactor evidence="7">
        <name>heme b</name>
        <dbReference type="ChEBI" id="CHEBI:60344"/>
    </cofactor>
    <text evidence="7">Binds 1 heme b (iron(II)-protoporphyrin IX) group per subunit.</text>
</comment>
<dbReference type="GO" id="GO:0042744">
    <property type="term" value="P:hydrogen peroxide catabolic process"/>
    <property type="evidence" value="ECO:0007669"/>
    <property type="project" value="TreeGrafter"/>
</dbReference>
<dbReference type="PANTHER" id="PTHR31356">
    <property type="entry name" value="THYLAKOID LUMENAL 29 KDA PROTEIN, CHLOROPLASTIC-RELATED"/>
    <property type="match status" value="1"/>
</dbReference>
<dbReference type="InterPro" id="IPR001621">
    <property type="entry name" value="Ligninase"/>
</dbReference>
<dbReference type="SUPFAM" id="SSF48113">
    <property type="entry name" value="Heme-dependent peroxidases"/>
    <property type="match status" value="1"/>
</dbReference>
<evidence type="ECO:0000256" key="6">
    <source>
        <dbReference type="PIRSR" id="PIRSR601621-1"/>
    </source>
</evidence>
<evidence type="ECO:0000256" key="8">
    <source>
        <dbReference type="PIRSR" id="PIRSR601621-3"/>
    </source>
</evidence>
<dbReference type="RefSeq" id="XP_003074417.2">
    <property type="nucleotide sequence ID" value="XM_003074370.2"/>
</dbReference>
<feature type="binding site" evidence="7">
    <location>
        <position position="81"/>
    </location>
    <ligand>
        <name>Ca(2+)</name>
        <dbReference type="ChEBI" id="CHEBI:29108"/>
        <label>1</label>
    </ligand>
</feature>
<dbReference type="Gene3D" id="1.10.520.10">
    <property type="match status" value="1"/>
</dbReference>
<evidence type="ECO:0000256" key="1">
    <source>
        <dbReference type="ARBA" id="ARBA00006089"/>
    </source>
</evidence>
<keyword evidence="5" id="KW-0325">Glycoprotein</keyword>
<feature type="binding site" evidence="7">
    <location>
        <position position="193"/>
    </location>
    <ligand>
        <name>Ca(2+)</name>
        <dbReference type="ChEBI" id="CHEBI:29108"/>
        <label>2</label>
    </ligand>
</feature>
<dbReference type="GeneID" id="9834776"/>
<keyword evidence="3" id="KW-0560">Oxidoreductase</keyword>
<dbReference type="OrthoDB" id="2859658at2759"/>
<evidence type="ECO:0000313" key="10">
    <source>
        <dbReference type="EMBL" id="CEF96717.1"/>
    </source>
</evidence>
<dbReference type="InterPro" id="IPR019793">
    <property type="entry name" value="Peroxidases_heam-ligand_BS"/>
</dbReference>
<dbReference type="PRINTS" id="PR00462">
    <property type="entry name" value="LIGNINASE"/>
</dbReference>
<dbReference type="Proteomes" id="UP000009170">
    <property type="component" value="Unassembled WGS sequence"/>
</dbReference>
<dbReference type="FunCoup" id="A0A090M2G2">
    <property type="interactions" value="894"/>
</dbReference>
<evidence type="ECO:0000256" key="3">
    <source>
        <dbReference type="ARBA" id="ARBA00023002"/>
    </source>
</evidence>
<evidence type="ECO:0000256" key="5">
    <source>
        <dbReference type="ARBA" id="ARBA00023180"/>
    </source>
</evidence>
<proteinExistence type="inferred from homology"/>
<dbReference type="CDD" id="cd00691">
    <property type="entry name" value="ascorbate_peroxidase"/>
    <property type="match status" value="1"/>
</dbReference>
<comment type="similarity">
    <text evidence="2">Belongs to the peroxidase family. Ascorbate peroxidase subfamily.</text>
</comment>
<dbReference type="GO" id="GO:0034599">
    <property type="term" value="P:cellular response to oxidative stress"/>
    <property type="evidence" value="ECO:0007669"/>
    <property type="project" value="InterPro"/>
</dbReference>
<dbReference type="GO" id="GO:0020037">
    <property type="term" value="F:heme binding"/>
    <property type="evidence" value="ECO:0007669"/>
    <property type="project" value="InterPro"/>
</dbReference>
<dbReference type="KEGG" id="ota:OT_ostta01g03640"/>
<dbReference type="GO" id="GO:0046872">
    <property type="term" value="F:metal ion binding"/>
    <property type="evidence" value="ECO:0007669"/>
    <property type="project" value="UniProtKB-KW"/>
</dbReference>
<comment type="caution">
    <text evidence="10">The sequence shown here is derived from an EMBL/GenBank/DDBJ whole genome shotgun (WGS) entry which is preliminary data.</text>
</comment>
<dbReference type="PROSITE" id="PS00435">
    <property type="entry name" value="PEROXIDASE_1"/>
    <property type="match status" value="1"/>
</dbReference>
<dbReference type="PROSITE" id="PS50873">
    <property type="entry name" value="PEROXIDASE_4"/>
    <property type="match status" value="1"/>
</dbReference>
<dbReference type="PANTHER" id="PTHR31356:SF66">
    <property type="entry name" value="CATALASE-PEROXIDASE"/>
    <property type="match status" value="1"/>
</dbReference>
<comment type="cofactor">
    <cofactor evidence="7">
        <name>Ca(2+)</name>
        <dbReference type="ChEBI" id="CHEBI:29108"/>
    </cofactor>
    <text evidence="7">Binds 2 calcium ions per subunit.</text>
</comment>
<dbReference type="PRINTS" id="PR00458">
    <property type="entry name" value="PEROXIDASE"/>
</dbReference>
<organism evidence="10 11">
    <name type="scientific">Ostreococcus tauri</name>
    <name type="common">Marine green alga</name>
    <dbReference type="NCBI Taxonomy" id="70448"/>
    <lineage>
        <taxon>Eukaryota</taxon>
        <taxon>Viridiplantae</taxon>
        <taxon>Chlorophyta</taxon>
        <taxon>Mamiellophyceae</taxon>
        <taxon>Mamiellales</taxon>
        <taxon>Bathycoccaceae</taxon>
        <taxon>Ostreococcus</taxon>
    </lineage>
</organism>
<evidence type="ECO:0000313" key="11">
    <source>
        <dbReference type="Proteomes" id="UP000009170"/>
    </source>
</evidence>
<accession>A0A090M2G2</accession>
<protein>
    <submittedName>
        <fullName evidence="10">Haem peroxidase, plant/fungal/bacterial</fullName>
    </submittedName>
</protein>
<dbReference type="GO" id="GO:0004601">
    <property type="term" value="F:peroxidase activity"/>
    <property type="evidence" value="ECO:0007669"/>
    <property type="project" value="UniProtKB-KW"/>
</dbReference>
<feature type="site" description="Transition state stabilizer" evidence="8">
    <location>
        <position position="54"/>
    </location>
</feature>
<dbReference type="InterPro" id="IPR044831">
    <property type="entry name" value="Ccp1-like"/>
</dbReference>
<feature type="binding site" description="axial binding residue" evidence="7">
    <location>
        <position position="192"/>
    </location>
    <ligand>
        <name>heme b</name>
        <dbReference type="ChEBI" id="CHEBI:60344"/>
    </ligand>
    <ligandPart>
        <name>Fe</name>
        <dbReference type="ChEBI" id="CHEBI:18248"/>
    </ligandPart>
</feature>
<dbReference type="InterPro" id="IPR002016">
    <property type="entry name" value="Haem_peroxidase"/>
</dbReference>
<dbReference type="InParanoid" id="A0A090M2G2"/>
<feature type="active site" description="Proton acceptor" evidence="6">
    <location>
        <position position="58"/>
    </location>
</feature>
<name>A0A090M2G2_OSTTA</name>
<keyword evidence="4" id="KW-1015">Disulfide bond</keyword>
<evidence type="ECO:0000259" key="9">
    <source>
        <dbReference type="PROSITE" id="PS50873"/>
    </source>
</evidence>
<keyword evidence="7" id="KW-0106">Calcium</keyword>
<sequence>MSAARRVDAVANHLHAAASVNAVDAAAYASDLRAMKMDIERFLDESNANPIMVRLAWHDAGTYDASKAHMPWPRAQGANGSIRHESELAHGANAGLVKAIGYLRPLKEKYARVSWADAIQLAGATAIEHAGGPRIPMRYGRADAEVGAMEGNLPDAEAPFGDGASDAATHLRNVFGRMGFNDREIVALSGAHTIGRAFKERSGTTNHGYGAKNGTKFTGCPYMNARADGKEGSIGMPGGASWTRRWLAFDNSYFHREKLTDEKDLIWLSTDDALVTDPGFAPHFKRYAHDQNAFFYDFSAAFAKLSELGSRFVVGASGIVL</sequence>
<dbReference type="InterPro" id="IPR010255">
    <property type="entry name" value="Haem_peroxidase_sf"/>
</dbReference>
<dbReference type="STRING" id="70448.A0A090M2G2"/>
<dbReference type="Pfam" id="PF00141">
    <property type="entry name" value="peroxidase"/>
    <property type="match status" value="1"/>
</dbReference>
<feature type="binding site" evidence="7">
    <location>
        <position position="77"/>
    </location>
    <ligand>
        <name>Ca(2+)</name>
        <dbReference type="ChEBI" id="CHEBI:29108"/>
        <label>1</label>
    </ligand>
</feature>
<gene>
    <name evidence="10" type="ORF">OT_ostta01g03640</name>
</gene>
<dbReference type="AlphaFoldDB" id="A0A090M2G2"/>
<keyword evidence="7" id="KW-0349">Heme</keyword>
<feature type="domain" description="Plant heme peroxidase family profile" evidence="9">
    <location>
        <begin position="113"/>
        <end position="321"/>
    </location>
</feature>
<keyword evidence="11" id="KW-1185">Reference proteome</keyword>
<dbReference type="EMBL" id="CAID01000001">
    <property type="protein sequence ID" value="CEF96717.1"/>
    <property type="molecule type" value="Genomic_DNA"/>
</dbReference>
<evidence type="ECO:0000256" key="4">
    <source>
        <dbReference type="ARBA" id="ARBA00023157"/>
    </source>
</evidence>
<reference evidence="11" key="1">
    <citation type="journal article" date="2006" name="Proc. Natl. Acad. Sci. U.S.A.">
        <title>Genome analysis of the smallest free-living eukaryote Ostreococcus tauri unveils many unique features.</title>
        <authorList>
            <person name="Derelle E."/>
            <person name="Ferraz C."/>
            <person name="Rombauts S."/>
            <person name="Rouze P."/>
            <person name="Worden A.Z."/>
            <person name="Robbens S."/>
            <person name="Partensky F."/>
            <person name="Degroeve S."/>
            <person name="Echeynie S."/>
            <person name="Cooke R."/>
            <person name="Saeys Y."/>
            <person name="Wuyts J."/>
            <person name="Jabbari K."/>
            <person name="Bowler C."/>
            <person name="Panaud O."/>
            <person name="Piegu B."/>
            <person name="Ball S.G."/>
            <person name="Ral J.-P."/>
            <person name="Bouget F.-Y."/>
            <person name="Piganeau G."/>
            <person name="De Baets B."/>
            <person name="Picard A."/>
            <person name="Delseny M."/>
            <person name="Demaille J."/>
            <person name="Van de Peer Y."/>
            <person name="Moreau H."/>
        </authorList>
    </citation>
    <scope>NUCLEOTIDE SEQUENCE [LARGE SCALE GENOMIC DNA]</scope>
    <source>
        <strain evidence="11">OTTH 0595 / CCAP 157/2 / RCC745</strain>
    </source>
</reference>
<dbReference type="GO" id="GO:0000302">
    <property type="term" value="P:response to reactive oxygen species"/>
    <property type="evidence" value="ECO:0007669"/>
    <property type="project" value="TreeGrafter"/>
</dbReference>